<proteinExistence type="inferred from homology"/>
<evidence type="ECO:0000256" key="3">
    <source>
        <dbReference type="ARBA" id="ARBA00023082"/>
    </source>
</evidence>
<evidence type="ECO:0000256" key="4">
    <source>
        <dbReference type="ARBA" id="ARBA00023163"/>
    </source>
</evidence>
<reference evidence="6" key="1">
    <citation type="submission" date="2021-03" db="EMBL/GenBank/DDBJ databases">
        <title>Acanthopleuribacteraceae sp. M133.</title>
        <authorList>
            <person name="Wang G."/>
        </authorList>
    </citation>
    <scope>NUCLEOTIDE SEQUENCE</scope>
    <source>
        <strain evidence="6">M133</strain>
    </source>
</reference>
<dbReference type="PANTHER" id="PTHR43133:SF39">
    <property type="entry name" value="SIMILAR TO RNA POLYMERASE SIGMA-E FACTOR"/>
    <property type="match status" value="1"/>
</dbReference>
<organism evidence="6 7">
    <name type="scientific">Sulfidibacter corallicola</name>
    <dbReference type="NCBI Taxonomy" id="2818388"/>
    <lineage>
        <taxon>Bacteria</taxon>
        <taxon>Pseudomonadati</taxon>
        <taxon>Acidobacteriota</taxon>
        <taxon>Holophagae</taxon>
        <taxon>Acanthopleuribacterales</taxon>
        <taxon>Acanthopleuribacteraceae</taxon>
        <taxon>Sulfidibacter</taxon>
    </lineage>
</organism>
<evidence type="ECO:0000313" key="7">
    <source>
        <dbReference type="Proteomes" id="UP000663929"/>
    </source>
</evidence>
<dbReference type="SUPFAM" id="SSF88946">
    <property type="entry name" value="Sigma2 domain of RNA polymerase sigma factors"/>
    <property type="match status" value="1"/>
</dbReference>
<dbReference type="GO" id="GO:0006352">
    <property type="term" value="P:DNA-templated transcription initiation"/>
    <property type="evidence" value="ECO:0007669"/>
    <property type="project" value="InterPro"/>
</dbReference>
<keyword evidence="3" id="KW-0731">Sigma factor</keyword>
<keyword evidence="2" id="KW-0805">Transcription regulation</keyword>
<dbReference type="NCBIfam" id="TIGR02937">
    <property type="entry name" value="sigma70-ECF"/>
    <property type="match status" value="1"/>
</dbReference>
<dbReference type="Gene3D" id="1.10.1740.10">
    <property type="match status" value="1"/>
</dbReference>
<gene>
    <name evidence="6" type="ORF">J3U87_23040</name>
</gene>
<dbReference type="RefSeq" id="WP_237378118.1">
    <property type="nucleotide sequence ID" value="NZ_CP071793.1"/>
</dbReference>
<dbReference type="GO" id="GO:0016987">
    <property type="term" value="F:sigma factor activity"/>
    <property type="evidence" value="ECO:0007669"/>
    <property type="project" value="UniProtKB-KW"/>
</dbReference>
<protein>
    <submittedName>
        <fullName evidence="6">Sigma-70 family RNA polymerase sigma factor</fullName>
    </submittedName>
</protein>
<dbReference type="PANTHER" id="PTHR43133">
    <property type="entry name" value="RNA POLYMERASE ECF-TYPE SIGMA FACTO"/>
    <property type="match status" value="1"/>
</dbReference>
<evidence type="ECO:0000313" key="6">
    <source>
        <dbReference type="EMBL" id="QTD48465.1"/>
    </source>
</evidence>
<dbReference type="KEGG" id="scor:J3U87_23040"/>
<evidence type="ECO:0000256" key="2">
    <source>
        <dbReference type="ARBA" id="ARBA00023015"/>
    </source>
</evidence>
<name>A0A8A4TPG0_SULCO</name>
<feature type="domain" description="RNA polymerase sigma-70 ECF-like HTH" evidence="5">
    <location>
        <begin position="6"/>
        <end position="181"/>
    </location>
</feature>
<dbReference type="Proteomes" id="UP000663929">
    <property type="component" value="Chromosome"/>
</dbReference>
<comment type="similarity">
    <text evidence="1">Belongs to the sigma-70 factor family. ECF subfamily.</text>
</comment>
<dbReference type="EMBL" id="CP071793">
    <property type="protein sequence ID" value="QTD48465.1"/>
    <property type="molecule type" value="Genomic_DNA"/>
</dbReference>
<dbReference type="InterPro" id="IPR039425">
    <property type="entry name" value="RNA_pol_sigma-70-like"/>
</dbReference>
<dbReference type="NCBIfam" id="TIGR02999">
    <property type="entry name" value="Sig-70_X6"/>
    <property type="match status" value="1"/>
</dbReference>
<evidence type="ECO:0000259" key="5">
    <source>
        <dbReference type="Pfam" id="PF07638"/>
    </source>
</evidence>
<dbReference type="SUPFAM" id="SSF88659">
    <property type="entry name" value="Sigma3 and sigma4 domains of RNA polymerase sigma factors"/>
    <property type="match status" value="1"/>
</dbReference>
<sequence length="191" mass="21487">MDDVTAITQLLAQSNQGDSEARGRVLELLYDELHRLARAQVRRRNHTLSPTALVNEAYMKLFGGNHQYVDRRNLLGYAAVAMRQIILNYAEAANAKKRGGEVLKVTFQDWSDVPPMETDFAALNEALEQLEAIHPHLAKVLGLSYFVGFKKSEIAELLGISETKIYKDLKIAKSWIYRKLKQQEGSPEAGS</sequence>
<accession>A0A8A4TPG0</accession>
<dbReference type="AlphaFoldDB" id="A0A8A4TPG0"/>
<dbReference type="Gene3D" id="1.10.10.10">
    <property type="entry name" value="Winged helix-like DNA-binding domain superfamily/Winged helix DNA-binding domain"/>
    <property type="match status" value="1"/>
</dbReference>
<keyword evidence="4" id="KW-0804">Transcription</keyword>
<dbReference type="InterPro" id="IPR011517">
    <property type="entry name" value="RNA_pol_sigma70_ECF-like"/>
</dbReference>
<keyword evidence="7" id="KW-1185">Reference proteome</keyword>
<dbReference type="InterPro" id="IPR013325">
    <property type="entry name" value="RNA_pol_sigma_r2"/>
</dbReference>
<dbReference type="Pfam" id="PF07638">
    <property type="entry name" value="Sigma70_ECF"/>
    <property type="match status" value="1"/>
</dbReference>
<dbReference type="InterPro" id="IPR014284">
    <property type="entry name" value="RNA_pol_sigma-70_dom"/>
</dbReference>
<dbReference type="InterPro" id="IPR036388">
    <property type="entry name" value="WH-like_DNA-bd_sf"/>
</dbReference>
<dbReference type="InterPro" id="IPR013324">
    <property type="entry name" value="RNA_pol_sigma_r3/r4-like"/>
</dbReference>
<dbReference type="InterPro" id="IPR053812">
    <property type="entry name" value="HTH_Sigma70_ECF-like"/>
</dbReference>
<evidence type="ECO:0000256" key="1">
    <source>
        <dbReference type="ARBA" id="ARBA00010641"/>
    </source>
</evidence>